<dbReference type="InterPro" id="IPR036869">
    <property type="entry name" value="J_dom_sf"/>
</dbReference>
<dbReference type="Proteomes" id="UP001152797">
    <property type="component" value="Unassembled WGS sequence"/>
</dbReference>
<feature type="compositionally biased region" description="Polar residues" evidence="1">
    <location>
        <begin position="209"/>
        <end position="222"/>
    </location>
</feature>
<keyword evidence="5" id="KW-1185">Reference proteome</keyword>
<evidence type="ECO:0000313" key="3">
    <source>
        <dbReference type="EMBL" id="CAL1145846.1"/>
    </source>
</evidence>
<sequence length="342" mass="38070">MVDAVGLDAQCSMEEFLAACNQSWGRRELRAVQNKLERIGVQKVPELLRYERAGVLNDMLAAAGQRCFSSATLTAFRAAQRDGGVPVLSTGNSKPVPLEGENDNESDADELEELLNDFFCRASAVASRSSTREANGFDEATLRRQVNRGLSYIDEAAKEVHRRNANLSRCLEEVQADISRISERMQAARRERQRGRAATSAAAPRMFSDRQSMPQTSSQTCGNAKRRYHDEMSSHSKAASKPPTQQHDRGFTPPCPRAAKEGFSFGGWHALKPRPLANQESLQDSVRAQLASLKYETKANQKAGIKRLLVKWHPDRNLESAETATSIFQFIQQEKDKMLGPM</sequence>
<dbReference type="Gene3D" id="1.10.287.110">
    <property type="entry name" value="DnaJ domain"/>
    <property type="match status" value="1"/>
</dbReference>
<dbReference type="AlphaFoldDB" id="A0A9P1CLN7"/>
<feature type="region of interest" description="Disordered" evidence="1">
    <location>
        <begin position="185"/>
        <end position="257"/>
    </location>
</feature>
<dbReference type="OrthoDB" id="445639at2759"/>
<evidence type="ECO:0000256" key="1">
    <source>
        <dbReference type="SAM" id="MobiDB-lite"/>
    </source>
</evidence>
<dbReference type="EMBL" id="CAMXCT010001716">
    <property type="protein sequence ID" value="CAI3992471.1"/>
    <property type="molecule type" value="Genomic_DNA"/>
</dbReference>
<organism evidence="2">
    <name type="scientific">Cladocopium goreaui</name>
    <dbReference type="NCBI Taxonomy" id="2562237"/>
    <lineage>
        <taxon>Eukaryota</taxon>
        <taxon>Sar</taxon>
        <taxon>Alveolata</taxon>
        <taxon>Dinophyceae</taxon>
        <taxon>Suessiales</taxon>
        <taxon>Symbiodiniaceae</taxon>
        <taxon>Cladocopium</taxon>
    </lineage>
</organism>
<gene>
    <name evidence="2" type="ORF">C1SCF055_LOCUS19301</name>
</gene>
<reference evidence="3" key="2">
    <citation type="submission" date="2024-04" db="EMBL/GenBank/DDBJ databases">
        <authorList>
            <person name="Chen Y."/>
            <person name="Shah S."/>
            <person name="Dougan E. K."/>
            <person name="Thang M."/>
            <person name="Chan C."/>
        </authorList>
    </citation>
    <scope>NUCLEOTIDE SEQUENCE [LARGE SCALE GENOMIC DNA]</scope>
</reference>
<proteinExistence type="predicted"/>
<evidence type="ECO:0000313" key="5">
    <source>
        <dbReference type="Proteomes" id="UP001152797"/>
    </source>
</evidence>
<dbReference type="EMBL" id="CAMXCT020001716">
    <property type="protein sequence ID" value="CAL1145846.1"/>
    <property type="molecule type" value="Genomic_DNA"/>
</dbReference>
<evidence type="ECO:0000313" key="2">
    <source>
        <dbReference type="EMBL" id="CAI3992471.1"/>
    </source>
</evidence>
<name>A0A9P1CLN7_9DINO</name>
<reference evidence="2" key="1">
    <citation type="submission" date="2022-10" db="EMBL/GenBank/DDBJ databases">
        <authorList>
            <person name="Chen Y."/>
            <person name="Dougan E. K."/>
            <person name="Chan C."/>
            <person name="Rhodes N."/>
            <person name="Thang M."/>
        </authorList>
    </citation>
    <scope>NUCLEOTIDE SEQUENCE</scope>
</reference>
<accession>A0A9P1CLN7</accession>
<protein>
    <submittedName>
        <fullName evidence="4">J domain-containing protein</fullName>
    </submittedName>
</protein>
<feature type="region of interest" description="Disordered" evidence="1">
    <location>
        <begin position="84"/>
        <end position="104"/>
    </location>
</feature>
<dbReference type="EMBL" id="CAMXCT030001716">
    <property type="protein sequence ID" value="CAL4779783.1"/>
    <property type="molecule type" value="Genomic_DNA"/>
</dbReference>
<evidence type="ECO:0000313" key="4">
    <source>
        <dbReference type="EMBL" id="CAL4779783.1"/>
    </source>
</evidence>
<comment type="caution">
    <text evidence="2">The sequence shown here is derived from an EMBL/GenBank/DDBJ whole genome shotgun (WGS) entry which is preliminary data.</text>
</comment>